<accession>A0A2W5W2W1</accession>
<protein>
    <recommendedName>
        <fullName evidence="3">Lipoprotein</fullName>
    </recommendedName>
</protein>
<reference evidence="1 2" key="1">
    <citation type="submission" date="2017-08" db="EMBL/GenBank/DDBJ databases">
        <title>Infants hospitalized years apart are colonized by the same room-sourced microbial strains.</title>
        <authorList>
            <person name="Brooks B."/>
            <person name="Olm M.R."/>
            <person name="Firek B.A."/>
            <person name="Baker R."/>
            <person name="Thomas B.C."/>
            <person name="Morowitz M.J."/>
            <person name="Banfield J.F."/>
        </authorList>
    </citation>
    <scope>NUCLEOTIDE SEQUENCE [LARGE SCALE GENOMIC DNA]</scope>
    <source>
        <strain evidence="1">S2_003_000_R2_14</strain>
    </source>
</reference>
<evidence type="ECO:0000313" key="2">
    <source>
        <dbReference type="Proteomes" id="UP000249061"/>
    </source>
</evidence>
<gene>
    <name evidence="1" type="ORF">DI536_04025</name>
</gene>
<dbReference type="SUPFAM" id="SSF50969">
    <property type="entry name" value="YVTN repeat-like/Quinoprotein amine dehydrogenase"/>
    <property type="match status" value="1"/>
</dbReference>
<evidence type="ECO:0000313" key="1">
    <source>
        <dbReference type="EMBL" id="PZR17491.1"/>
    </source>
</evidence>
<dbReference type="PROSITE" id="PS51257">
    <property type="entry name" value="PROKAR_LIPOPROTEIN"/>
    <property type="match status" value="1"/>
</dbReference>
<comment type="caution">
    <text evidence="1">The sequence shown here is derived from an EMBL/GenBank/DDBJ whole genome shotgun (WGS) entry which is preliminary data.</text>
</comment>
<evidence type="ECO:0008006" key="3">
    <source>
        <dbReference type="Google" id="ProtNLM"/>
    </source>
</evidence>
<organism evidence="1 2">
    <name type="scientific">Archangium gephyra</name>
    <dbReference type="NCBI Taxonomy" id="48"/>
    <lineage>
        <taxon>Bacteria</taxon>
        <taxon>Pseudomonadati</taxon>
        <taxon>Myxococcota</taxon>
        <taxon>Myxococcia</taxon>
        <taxon>Myxococcales</taxon>
        <taxon>Cystobacterineae</taxon>
        <taxon>Archangiaceae</taxon>
        <taxon>Archangium</taxon>
    </lineage>
</organism>
<dbReference type="Proteomes" id="UP000249061">
    <property type="component" value="Unassembled WGS sequence"/>
</dbReference>
<dbReference type="AlphaFoldDB" id="A0A2W5W2W1"/>
<proteinExistence type="predicted"/>
<dbReference type="EMBL" id="QFQP01000002">
    <property type="protein sequence ID" value="PZR17491.1"/>
    <property type="molecule type" value="Genomic_DNA"/>
</dbReference>
<name>A0A2W5W2W1_9BACT</name>
<dbReference type="InterPro" id="IPR011044">
    <property type="entry name" value="Quino_amine_DH_bsu"/>
</dbReference>
<sequence>MRTSLHTSLVLLALFSACEDPSLVTTPPLDRLYFPNGLSHLKVAGKTNGVLLVANANSNKLYGTGSVVALDLDAITDLPPMGGTGSIVKITELGSSERQSVAIASFASGVNVVEQEPGVRWRIYVPTRSERNRLYQVDLTFDGATPVLSCVGGGTGQNCVDTGLSLTPREFEFSSTGVPRAPQPYAVAAQVRSCTTVAECCPSNAPDCGRSCSAGACVGRDSVPLSDLWVTHTQQADSPNGTNTNLRSYVVRIESDDFNVTADSFVPIGFGPSNSAVALGPWVYLTGRIAAPSPNLLRMVSRDATTIVSTGLENSFRVSDSRALVLSSNKKRFYMVGRVPDTLLVTNLYNPESALPSVSFARAVPMIDAANEAQVISRAGMGDLVVVSGSSFVGSLAIYDDDLGDVATIINGIGSQPAYIAVDHRGTSARVYVSNFLDGRIAIIDIPDLARPQSARLVGHMGRQQGCLVTGQNSPQCAASGELLE</sequence>